<keyword evidence="2" id="KW-1185">Reference proteome</keyword>
<name>A0A919JRN4_9ACTN</name>
<reference evidence="1" key="1">
    <citation type="submission" date="2021-01" db="EMBL/GenBank/DDBJ databases">
        <title>Whole genome shotgun sequence of Actinoplanes nipponensis NBRC 14063.</title>
        <authorList>
            <person name="Komaki H."/>
            <person name="Tamura T."/>
        </authorList>
    </citation>
    <scope>NUCLEOTIDE SEQUENCE</scope>
    <source>
        <strain evidence="1">NBRC 14063</strain>
    </source>
</reference>
<sequence length="104" mass="11283">MTEQALGPVGQEILLENDRVRVWHITLAPGETQPLHHHGLAYVVIAVQGARNVIHTAAGERIDVEEETGSVVYREPGQTHMLTNAGDTVYIGRIVELKAGPDPA</sequence>
<protein>
    <recommendedName>
        <fullName evidence="3">Cupin domain-containing protein</fullName>
    </recommendedName>
</protein>
<dbReference type="RefSeq" id="WP_203776549.1">
    <property type="nucleotide sequence ID" value="NZ_BAAAYJ010000006.1"/>
</dbReference>
<dbReference type="SUPFAM" id="SSF51182">
    <property type="entry name" value="RmlC-like cupins"/>
    <property type="match status" value="1"/>
</dbReference>
<comment type="caution">
    <text evidence="1">The sequence shown here is derived from an EMBL/GenBank/DDBJ whole genome shotgun (WGS) entry which is preliminary data.</text>
</comment>
<proteinExistence type="predicted"/>
<evidence type="ECO:0000313" key="1">
    <source>
        <dbReference type="EMBL" id="GIE54031.1"/>
    </source>
</evidence>
<dbReference type="Proteomes" id="UP000647172">
    <property type="component" value="Unassembled WGS sequence"/>
</dbReference>
<dbReference type="AlphaFoldDB" id="A0A919JRN4"/>
<evidence type="ECO:0008006" key="3">
    <source>
        <dbReference type="Google" id="ProtNLM"/>
    </source>
</evidence>
<dbReference type="InterPro" id="IPR011051">
    <property type="entry name" value="RmlC_Cupin_sf"/>
</dbReference>
<organism evidence="1 2">
    <name type="scientific">Actinoplanes nipponensis</name>
    <dbReference type="NCBI Taxonomy" id="135950"/>
    <lineage>
        <taxon>Bacteria</taxon>
        <taxon>Bacillati</taxon>
        <taxon>Actinomycetota</taxon>
        <taxon>Actinomycetes</taxon>
        <taxon>Micromonosporales</taxon>
        <taxon>Micromonosporaceae</taxon>
        <taxon>Actinoplanes</taxon>
    </lineage>
</organism>
<gene>
    <name evidence="1" type="ORF">Ani05nite_75650</name>
</gene>
<dbReference type="EMBL" id="BOMQ01000094">
    <property type="protein sequence ID" value="GIE54031.1"/>
    <property type="molecule type" value="Genomic_DNA"/>
</dbReference>
<dbReference type="Gene3D" id="2.60.120.10">
    <property type="entry name" value="Jelly Rolls"/>
    <property type="match status" value="1"/>
</dbReference>
<accession>A0A919JRN4</accession>
<evidence type="ECO:0000313" key="2">
    <source>
        <dbReference type="Proteomes" id="UP000647172"/>
    </source>
</evidence>
<dbReference type="InterPro" id="IPR014710">
    <property type="entry name" value="RmlC-like_jellyroll"/>
</dbReference>